<dbReference type="GO" id="GO:0005524">
    <property type="term" value="F:ATP binding"/>
    <property type="evidence" value="ECO:0007669"/>
    <property type="project" value="UniProtKB-KW"/>
</dbReference>
<dbReference type="RefSeq" id="WP_183927144.1">
    <property type="nucleotide sequence ID" value="NZ_JACIGM010000008.1"/>
</dbReference>
<dbReference type="GO" id="GO:0006355">
    <property type="term" value="P:regulation of DNA-templated transcription"/>
    <property type="evidence" value="ECO:0007669"/>
    <property type="project" value="UniProtKB-ARBA"/>
</dbReference>
<evidence type="ECO:0000256" key="2">
    <source>
        <dbReference type="PIRSR" id="PIRSR640198-3"/>
    </source>
</evidence>
<feature type="binding site" evidence="1">
    <location>
        <begin position="303"/>
        <end position="310"/>
    </location>
    <ligand>
        <name>ATP</name>
        <dbReference type="ChEBI" id="CHEBI:30616"/>
    </ligand>
</feature>
<evidence type="ECO:0000259" key="3">
    <source>
        <dbReference type="PROSITE" id="PS51459"/>
    </source>
</evidence>
<dbReference type="InterPro" id="IPR003812">
    <property type="entry name" value="Fido"/>
</dbReference>
<proteinExistence type="predicted"/>
<reference evidence="4 5" key="1">
    <citation type="submission" date="2020-08" db="EMBL/GenBank/DDBJ databases">
        <title>Genomic Encyclopedia of Type Strains, Phase IV (KMG-V): Genome sequencing to study the core and pangenomes of soil and plant-associated prokaryotes.</title>
        <authorList>
            <person name="Whitman W."/>
        </authorList>
    </citation>
    <scope>NUCLEOTIDE SEQUENCE [LARGE SCALE GENOMIC DNA]</scope>
    <source>
        <strain evidence="4 5">SEMIA 402</strain>
    </source>
</reference>
<evidence type="ECO:0000256" key="1">
    <source>
        <dbReference type="PIRSR" id="PIRSR640198-2"/>
    </source>
</evidence>
<evidence type="ECO:0000313" key="5">
    <source>
        <dbReference type="Proteomes" id="UP000533641"/>
    </source>
</evidence>
<dbReference type="InterPro" id="IPR036597">
    <property type="entry name" value="Fido-like_dom_sf"/>
</dbReference>
<feature type="site" description="Important for autoinhibition of adenylyltransferase activity" evidence="2">
    <location>
        <position position="171"/>
    </location>
</feature>
<dbReference type="CDD" id="cd00090">
    <property type="entry name" value="HTH_ARSR"/>
    <property type="match status" value="1"/>
</dbReference>
<sequence>MANQIPEGALSAIEKIVASHFGAMRASEISEALPAPIPQRTLQYHLKRLVSDNRLIREGNGRWAKYRLREADPGSRSAAEDEVFSIALSDAAKSVREYVRQPPEARRPVGYNRDFLNLYRPNVTYYLTDTERARLASVGRPQIVEQPAGTYAKHILGRLLIDLAWNSSRLEGNTYSHLDTKRLIEFGEEAKGRAHIEAQMILNHKDAIEFLVSAADEIGFNRYTILNLHGLLANNLLADSLAAGRLRYIAVGIERSVFHPLEVPQLIEESFDQILATAGAITDPFEQAFFVMVQLPYLQPFDDVNKRVSRLAANIPLIKNNLSPLSFTDVPRQAYTEAVLGVYEMNQIDLLKDLFLWAYERSAARYAAVRQSLGDPDPFRLRYRAELRELIAALIRGRTGRREAATRIAEWTANRIDPADRARFVEITETELTTLHEGNFARYQIRPSEFAAWRTVWEAT</sequence>
<dbReference type="Proteomes" id="UP000533641">
    <property type="component" value="Unassembled WGS sequence"/>
</dbReference>
<keyword evidence="1" id="KW-0067">ATP-binding</keyword>
<dbReference type="Pfam" id="PF02661">
    <property type="entry name" value="Fic"/>
    <property type="match status" value="1"/>
</dbReference>
<dbReference type="AlphaFoldDB" id="A0A7W6RQX4"/>
<dbReference type="PROSITE" id="PS51459">
    <property type="entry name" value="FIDO"/>
    <property type="match status" value="1"/>
</dbReference>
<dbReference type="SUPFAM" id="SSF140931">
    <property type="entry name" value="Fic-like"/>
    <property type="match status" value="1"/>
</dbReference>
<keyword evidence="1" id="KW-0547">Nucleotide-binding</keyword>
<dbReference type="EMBL" id="JACIGM010000008">
    <property type="protein sequence ID" value="MBB4276273.1"/>
    <property type="molecule type" value="Genomic_DNA"/>
</dbReference>
<dbReference type="InterPro" id="IPR011991">
    <property type="entry name" value="ArsR-like_HTH"/>
</dbReference>
<evidence type="ECO:0000313" key="4">
    <source>
        <dbReference type="EMBL" id="MBB4276273.1"/>
    </source>
</evidence>
<organism evidence="4 5">
    <name type="scientific">Rhizobium mongolense</name>
    <dbReference type="NCBI Taxonomy" id="57676"/>
    <lineage>
        <taxon>Bacteria</taxon>
        <taxon>Pseudomonadati</taxon>
        <taxon>Pseudomonadota</taxon>
        <taxon>Alphaproteobacteria</taxon>
        <taxon>Hyphomicrobiales</taxon>
        <taxon>Rhizobiaceae</taxon>
        <taxon>Rhizobium/Agrobacterium group</taxon>
        <taxon>Rhizobium</taxon>
    </lineage>
</organism>
<dbReference type="Gene3D" id="1.10.3290.10">
    <property type="entry name" value="Fido-like domain"/>
    <property type="match status" value="1"/>
</dbReference>
<dbReference type="InterPro" id="IPR036388">
    <property type="entry name" value="WH-like_DNA-bd_sf"/>
</dbReference>
<dbReference type="PANTHER" id="PTHR13504:SF38">
    <property type="entry name" value="FIDO DOMAIN-CONTAINING PROTEIN"/>
    <property type="match status" value="1"/>
</dbReference>
<name>A0A7W6RQX4_9HYPH</name>
<gene>
    <name evidence="4" type="ORF">GGE12_004070</name>
</gene>
<feature type="domain" description="Fido" evidence="3">
    <location>
        <begin position="220"/>
        <end position="360"/>
    </location>
</feature>
<protein>
    <submittedName>
        <fullName evidence="4">Fic family protein</fullName>
    </submittedName>
</protein>
<dbReference type="Gene3D" id="1.10.10.10">
    <property type="entry name" value="Winged helix-like DNA-binding domain superfamily/Winged helix DNA-binding domain"/>
    <property type="match status" value="1"/>
</dbReference>
<dbReference type="SUPFAM" id="SSF46785">
    <property type="entry name" value="Winged helix' DNA-binding domain"/>
    <property type="match status" value="1"/>
</dbReference>
<accession>A0A7W6RQX4</accession>
<dbReference type="PANTHER" id="PTHR13504">
    <property type="entry name" value="FIDO DOMAIN-CONTAINING PROTEIN DDB_G0283145"/>
    <property type="match status" value="1"/>
</dbReference>
<dbReference type="InterPro" id="IPR040198">
    <property type="entry name" value="Fido_containing"/>
</dbReference>
<dbReference type="InterPro" id="IPR036390">
    <property type="entry name" value="WH_DNA-bd_sf"/>
</dbReference>
<comment type="caution">
    <text evidence="4">The sequence shown here is derived from an EMBL/GenBank/DDBJ whole genome shotgun (WGS) entry which is preliminary data.</text>
</comment>